<keyword evidence="1" id="KW-0812">Transmembrane</keyword>
<protein>
    <submittedName>
        <fullName evidence="2">Uncharacterized protein</fullName>
    </submittedName>
</protein>
<sequence length="202" mass="23382">MIKEGLLKSRSLLIILLLLMLFNLTLLFIIDNYVVREEVYRETGSVANEVIIPNGLEYTTSYSVYTTELLIQGCCNIVILDNLHNETRVLDFNEIMTKKFVAIGINSYYIQYVNGSFNYTYIVLKERKPLIYLSIPATVFSIIGFFLAILLLSYHLATSSSKTGISKAKFFYTLGYLIQILITYYYNAFVNNSFKHLFRIKY</sequence>
<comment type="caution">
    <text evidence="2">The sequence shown here is derived from an EMBL/GenBank/DDBJ whole genome shotgun (WGS) entry which is preliminary data.</text>
</comment>
<evidence type="ECO:0000313" key="2">
    <source>
        <dbReference type="EMBL" id="HGM59235.1"/>
    </source>
</evidence>
<keyword evidence="1" id="KW-1133">Transmembrane helix</keyword>
<accession>A0A7C4D7Z3</accession>
<organism evidence="2">
    <name type="scientific">Staphylothermus marinus</name>
    <dbReference type="NCBI Taxonomy" id="2280"/>
    <lineage>
        <taxon>Archaea</taxon>
        <taxon>Thermoproteota</taxon>
        <taxon>Thermoprotei</taxon>
        <taxon>Desulfurococcales</taxon>
        <taxon>Desulfurococcaceae</taxon>
        <taxon>Staphylothermus</taxon>
    </lineage>
</organism>
<feature type="transmembrane region" description="Helical" evidence="1">
    <location>
        <begin position="169"/>
        <end position="186"/>
    </location>
</feature>
<dbReference type="EMBL" id="DTBJ01000056">
    <property type="protein sequence ID" value="HGM59235.1"/>
    <property type="molecule type" value="Genomic_DNA"/>
</dbReference>
<evidence type="ECO:0000256" key="1">
    <source>
        <dbReference type="SAM" id="Phobius"/>
    </source>
</evidence>
<feature type="transmembrane region" description="Helical" evidence="1">
    <location>
        <begin position="12"/>
        <end position="30"/>
    </location>
</feature>
<dbReference type="AlphaFoldDB" id="A0A7C4D7Z3"/>
<proteinExistence type="predicted"/>
<gene>
    <name evidence="2" type="ORF">ENU14_06610</name>
</gene>
<name>A0A7C4D7Z3_STAMA</name>
<reference evidence="2" key="1">
    <citation type="journal article" date="2020" name="mSystems">
        <title>Genome- and Community-Level Interaction Insights into Carbon Utilization and Element Cycling Functions of Hydrothermarchaeota in Hydrothermal Sediment.</title>
        <authorList>
            <person name="Zhou Z."/>
            <person name="Liu Y."/>
            <person name="Xu W."/>
            <person name="Pan J."/>
            <person name="Luo Z.H."/>
            <person name="Li M."/>
        </authorList>
    </citation>
    <scope>NUCLEOTIDE SEQUENCE [LARGE SCALE GENOMIC DNA]</scope>
    <source>
        <strain evidence="2">SpSt-642</strain>
    </source>
</reference>
<feature type="transmembrane region" description="Helical" evidence="1">
    <location>
        <begin position="130"/>
        <end position="157"/>
    </location>
</feature>
<keyword evidence="1" id="KW-0472">Membrane</keyword>